<dbReference type="EMBL" id="JTDE01009668">
    <property type="protein sequence ID" value="KAF7234433.1"/>
    <property type="molecule type" value="Genomic_DNA"/>
</dbReference>
<evidence type="ECO:0000313" key="2">
    <source>
        <dbReference type="Proteomes" id="UP000822476"/>
    </source>
</evidence>
<reference evidence="1" key="1">
    <citation type="submission" date="2019-07" db="EMBL/GenBank/DDBJ databases">
        <title>Annotation for the trematode Paragonimus miyazaki's.</title>
        <authorList>
            <person name="Choi Y.-J."/>
        </authorList>
    </citation>
    <scope>NUCLEOTIDE SEQUENCE</scope>
    <source>
        <strain evidence="1">Japan</strain>
    </source>
</reference>
<organism evidence="1 2">
    <name type="scientific">Paragonimus skrjabini miyazakii</name>
    <dbReference type="NCBI Taxonomy" id="59628"/>
    <lineage>
        <taxon>Eukaryota</taxon>
        <taxon>Metazoa</taxon>
        <taxon>Spiralia</taxon>
        <taxon>Lophotrochozoa</taxon>
        <taxon>Platyhelminthes</taxon>
        <taxon>Trematoda</taxon>
        <taxon>Digenea</taxon>
        <taxon>Plagiorchiida</taxon>
        <taxon>Troglotremata</taxon>
        <taxon>Troglotrematidae</taxon>
        <taxon>Paragonimus</taxon>
    </lineage>
</organism>
<evidence type="ECO:0008006" key="3">
    <source>
        <dbReference type="Google" id="ProtNLM"/>
    </source>
</evidence>
<evidence type="ECO:0000313" key="1">
    <source>
        <dbReference type="EMBL" id="KAF7234433.1"/>
    </source>
</evidence>
<comment type="caution">
    <text evidence="1">The sequence shown here is derived from an EMBL/GenBank/DDBJ whole genome shotgun (WGS) entry which is preliminary data.</text>
</comment>
<proteinExistence type="predicted"/>
<protein>
    <recommendedName>
        <fullName evidence="3">Metallothionein</fullName>
    </recommendedName>
</protein>
<dbReference type="Proteomes" id="UP000822476">
    <property type="component" value="Unassembled WGS sequence"/>
</dbReference>
<sequence>MPACGVTNCKCCDGCRKGSGCDCQPGRCRCLSCLCGCQCCKTCDKR</sequence>
<gene>
    <name evidence="1" type="ORF">EG68_11869</name>
</gene>
<keyword evidence="2" id="KW-1185">Reference proteome</keyword>
<accession>A0A8S9YGX1</accession>
<dbReference type="AlphaFoldDB" id="A0A8S9YGX1"/>
<name>A0A8S9YGX1_9TREM</name>